<feature type="compositionally biased region" description="Basic and acidic residues" evidence="2">
    <location>
        <begin position="805"/>
        <end position="822"/>
    </location>
</feature>
<feature type="region of interest" description="Disordered" evidence="2">
    <location>
        <begin position="1"/>
        <end position="20"/>
    </location>
</feature>
<reference evidence="4" key="1">
    <citation type="submission" date="2023-07" db="EMBL/GenBank/DDBJ databases">
        <authorList>
            <consortium name="CYATHOMIX"/>
        </authorList>
    </citation>
    <scope>NUCLEOTIDE SEQUENCE</scope>
    <source>
        <strain evidence="4">N/A</strain>
    </source>
</reference>
<feature type="region of interest" description="Disordered" evidence="2">
    <location>
        <begin position="117"/>
        <end position="211"/>
    </location>
</feature>
<dbReference type="EMBL" id="CATQJL010000305">
    <property type="protein sequence ID" value="CAJ0603619.1"/>
    <property type="molecule type" value="Genomic_DNA"/>
</dbReference>
<organism evidence="4 5">
    <name type="scientific">Cylicocyclus nassatus</name>
    <name type="common">Nematode worm</name>
    <dbReference type="NCBI Taxonomy" id="53992"/>
    <lineage>
        <taxon>Eukaryota</taxon>
        <taxon>Metazoa</taxon>
        <taxon>Ecdysozoa</taxon>
        <taxon>Nematoda</taxon>
        <taxon>Chromadorea</taxon>
        <taxon>Rhabditida</taxon>
        <taxon>Rhabditina</taxon>
        <taxon>Rhabditomorpha</taxon>
        <taxon>Strongyloidea</taxon>
        <taxon>Strongylidae</taxon>
        <taxon>Cylicocyclus</taxon>
    </lineage>
</organism>
<feature type="compositionally biased region" description="Low complexity" evidence="2">
    <location>
        <begin position="191"/>
        <end position="205"/>
    </location>
</feature>
<evidence type="ECO:0000256" key="2">
    <source>
        <dbReference type="SAM" id="MobiDB-lite"/>
    </source>
</evidence>
<comment type="caution">
    <text evidence="4">The sequence shown here is derived from an EMBL/GenBank/DDBJ whole genome shotgun (WGS) entry which is preliminary data.</text>
</comment>
<keyword evidence="1" id="KW-0175">Coiled coil</keyword>
<feature type="coiled-coil region" evidence="1">
    <location>
        <begin position="352"/>
        <end position="404"/>
    </location>
</feature>
<feature type="region of interest" description="Disordered" evidence="2">
    <location>
        <begin position="626"/>
        <end position="664"/>
    </location>
</feature>
<protein>
    <submittedName>
        <fullName evidence="4">Uncharacterized protein</fullName>
    </submittedName>
</protein>
<feature type="compositionally biased region" description="Polar residues" evidence="2">
    <location>
        <begin position="649"/>
        <end position="664"/>
    </location>
</feature>
<feature type="compositionally biased region" description="Polar residues" evidence="2">
    <location>
        <begin position="1"/>
        <end position="16"/>
    </location>
</feature>
<evidence type="ECO:0000313" key="4">
    <source>
        <dbReference type="EMBL" id="CAJ0603628.1"/>
    </source>
</evidence>
<feature type="compositionally biased region" description="Polar residues" evidence="2">
    <location>
        <begin position="139"/>
        <end position="154"/>
    </location>
</feature>
<evidence type="ECO:0000313" key="5">
    <source>
        <dbReference type="Proteomes" id="UP001176961"/>
    </source>
</evidence>
<feature type="region of interest" description="Disordered" evidence="2">
    <location>
        <begin position="585"/>
        <end position="604"/>
    </location>
</feature>
<keyword evidence="5" id="KW-1185">Reference proteome</keyword>
<feature type="coiled-coil region" evidence="1">
    <location>
        <begin position="23"/>
        <end position="54"/>
    </location>
</feature>
<name>A0AA36H414_CYLNA</name>
<proteinExistence type="predicted"/>
<dbReference type="AlphaFoldDB" id="A0AA36H414"/>
<dbReference type="EMBL" id="CATQJL010000305">
    <property type="protein sequence ID" value="CAJ0603628.1"/>
    <property type="molecule type" value="Genomic_DNA"/>
</dbReference>
<feature type="compositionally biased region" description="Pro residues" evidence="2">
    <location>
        <begin position="788"/>
        <end position="802"/>
    </location>
</feature>
<feature type="compositionally biased region" description="Basic and acidic residues" evidence="2">
    <location>
        <begin position="699"/>
        <end position="739"/>
    </location>
</feature>
<feature type="compositionally biased region" description="Basic and acidic residues" evidence="2">
    <location>
        <begin position="117"/>
        <end position="137"/>
    </location>
</feature>
<feature type="region of interest" description="Disordered" evidence="2">
    <location>
        <begin position="774"/>
        <end position="822"/>
    </location>
</feature>
<evidence type="ECO:0000313" key="3">
    <source>
        <dbReference type="EMBL" id="CAJ0603619.1"/>
    </source>
</evidence>
<accession>A0AA36H414</accession>
<feature type="coiled-coil region" evidence="1">
    <location>
        <begin position="273"/>
        <end position="307"/>
    </location>
</feature>
<sequence>MTAASTGSSQPSTAGSYSVREIIDRYESEEDDFLRELEEMRASLQNNEQEEEAVPQDPAPILSVLCSLVDEIGSLRTENRRLKTRLAPPPRSKNVVQRVSAIFDSRTNIFPRLRRSGHAEIRTGARDRLTTPPRKDPLTASSISTDFSQGSSGTRAPPLVKPELSDSEADEHYPKIERRNRRTAARRCDMSMSECTSPSSASSSRDASEGMTSSRSSFLELIGFRKRNVAVSATSLLPAATKPILKKRHRRVSEDEANAMYSNIESLLRVDRETRLRHEKESLEAEIEELKMRNQRLVEQLREKSVQFSKLQFHTQKLDEQIDALSQRCAMNAALDKLTLDERLVRGPMTALEKIEQRLRKFQSQVQSIKLDAANIQQKTLNGLAQERSAHQACLERLENLQRENFALMQSRYLESGCDDAVWQRKIDALPLYETLYSFTQNTVRKYSDLKWALIDREREAIRAELDLIAAQSSLLVTHAQNERLRIRLGETRPKRPASFHGEDLTNRMAKREMNFFLPFKLQGSRIENSRRILTKKTVDCEKDLESEFLTMFANGRNATHSNAQEKPYATSRIEHMMREMSFNNKSRKMPPPAYIREKPRNSSNRPMSLIEVEEQRRLKRFEETRRSIKIRKQPSAESYSKRPIDTGQFPTSSLQELPFQSPNSTPVMIRKFAEKPPQHRAYDQLPDMQRVDRLRRLERGYSMDNHDRPTYAEDVRKQSDERRKEDVRASVGDAERRTSKIQRSQPVHLTRIRPPSQLAQRKVKTLESPRMECRPQERHPVMDILDPPRPNCSPPPCPPTSRLPKPDKKSWLDKIRNMKKS</sequence>
<evidence type="ECO:0000256" key="1">
    <source>
        <dbReference type="SAM" id="Coils"/>
    </source>
</evidence>
<feature type="region of interest" description="Disordered" evidence="2">
    <location>
        <begin position="699"/>
        <end position="746"/>
    </location>
</feature>
<gene>
    <name evidence="3" type="ORF">CYNAS_LOCUS15602</name>
    <name evidence="4" type="ORF">CYNAS_LOCUS15611</name>
</gene>
<dbReference type="Proteomes" id="UP001176961">
    <property type="component" value="Unassembled WGS sequence"/>
</dbReference>